<protein>
    <recommendedName>
        <fullName evidence="3 7">Stress response protein NST1</fullName>
    </recommendedName>
</protein>
<dbReference type="CDD" id="cd22249">
    <property type="entry name" value="UDM1_RNF168_RNF169-like"/>
    <property type="match status" value="1"/>
</dbReference>
<keyword evidence="10" id="KW-1185">Reference proteome</keyword>
<feature type="region of interest" description="Disordered" evidence="8">
    <location>
        <begin position="532"/>
        <end position="858"/>
    </location>
</feature>
<feature type="region of interest" description="Disordered" evidence="8">
    <location>
        <begin position="1"/>
        <end position="199"/>
    </location>
</feature>
<evidence type="ECO:0000256" key="1">
    <source>
        <dbReference type="ARBA" id="ARBA00004496"/>
    </source>
</evidence>
<dbReference type="GO" id="GO:0005884">
    <property type="term" value="C:actin filament"/>
    <property type="evidence" value="ECO:0007669"/>
    <property type="project" value="TreeGrafter"/>
</dbReference>
<dbReference type="PANTHER" id="PTHR45691">
    <property type="entry name" value="PROTEIN DIAPHANOUS"/>
    <property type="match status" value="1"/>
</dbReference>
<feature type="compositionally biased region" description="Low complexity" evidence="8">
    <location>
        <begin position="947"/>
        <end position="957"/>
    </location>
</feature>
<evidence type="ECO:0000256" key="4">
    <source>
        <dbReference type="ARBA" id="ARBA00022490"/>
    </source>
</evidence>
<dbReference type="GO" id="GO:0030041">
    <property type="term" value="P:actin filament polymerization"/>
    <property type="evidence" value="ECO:0007669"/>
    <property type="project" value="TreeGrafter"/>
</dbReference>
<dbReference type="Pfam" id="PF13945">
    <property type="entry name" value="NST1"/>
    <property type="match status" value="1"/>
</dbReference>
<dbReference type="EMBL" id="NAJQ01000221">
    <property type="protein sequence ID" value="TKA74577.1"/>
    <property type="molecule type" value="Genomic_DNA"/>
</dbReference>
<evidence type="ECO:0000256" key="8">
    <source>
        <dbReference type="SAM" id="MobiDB-lite"/>
    </source>
</evidence>
<keyword evidence="6 7" id="KW-0175">Coiled coil</keyword>
<feature type="compositionally biased region" description="Low complexity" evidence="8">
    <location>
        <begin position="747"/>
        <end position="763"/>
    </location>
</feature>
<sequence length="1298" mass="142865">MYPPTYSYQQQSTHRHTHTVDISVLTRDRTRSTASHTPTSPTPCTTMATIAKAAPPPAASTPGTPRGAVGGNRKKQKRRAKQAAKVAAQGPVDGSQPADIDYDEDPLGYGEDDYEYSDGETDQYHDQYIPPHSGVNGYDLPSPVGNRNKKKKGMLRPHGGYDPSMLPPLPNPPPPPSSALRTLHRGNHHHDGNIWNTSTAQERQNIKDFWLSLSEEERKSLLKIEKEAVLRKMKQQQKHSCSCTVCGRKRTAIEEELEVLYEGYYEELEQYAHHDHPPLSSVDGLIPNPLQQRRPHPLAAPPPRPQHKTSALHEHLDEDEYSDEEEEYSDEDEEYSDEDVPEPPRAGVPDFFNFGQNLTVKGILTPWLEKLQQGLKGKADNLLTVADDLLKNDGRKFIEMMEQLAERRMQRESEAEYAAANPSHPGGYPPDPSYNHEDPLAANDEYDDEEASYDSQEEYDDDMDEESEMVSSGGRDRAVSYANSAQGGLTEDQRMQEGRRMFQIFAARMFEQRVLNAYREKVAAERQAKLLEELQDEDKTKADREAKKQRDAQKKKEKKKQQQQAKAEEKARKDAEKAAEEAQLREAEEKKLEEQRRRKEEQRRKKDEEKRKQDEERTRKEAERLRRLQEEQQRRDDAERKAREQKAAEKAKKDEQRKRERDEREAREKEGRDRKVQEEREKKEREAEARAEREVKEREKTAQQPAQPPQTQKQHPQIAKRPSQIGMVAVPGVYPKQTPSGISSPHPAIATPAVPKAPTPAKARQPSQQGSHASSPKQAQSQPSSVPSKSSSPGNAPPQQQQHPGQVRTIMQKPSNQHMGLQQPVPTASPLHQHQMQPPPGMQHPPQHPGAFGGMTPMGFPGFQGPMMHGNMGHRGPMPMFQQHHGPPMGVPNRMPFNPNMNGMPPPPPGMMPPPGRGLGYPFEGPGAGQGPHNFMHQQHPHNHAAPMSQPPMQQMPTNDAPRHEMASHSRQPSASEKERFESAANQPIARPAPIQRPSSVKPQSQERKGSNSDLDDLSKHLGSSALLADDDEPLPIAGDGRRPSVMQGAGRNGPPGGMGPLGGFGSQPSVFGAPGSNWNTPSIPFGQGSGLGQPNWSNLPTPSISGWSQNQSAFTANGAFGSLGGLPPHHHHPRPTGAGVSRPLTIRLAVCQACKQLTNAARGEGDGFHGVDKLLRQIEGNRPMLDSAPTLREIEEICETEGDSQNGGGELHVRRKPGQEGAGAGAGAGEAFAVKWEASVGTPDQSRGPAGLGEIGSPMPRKTSPAFGAPGMGRVGLGGAGAGAGFQSLGAVGSSGF</sequence>
<dbReference type="InterPro" id="IPR051412">
    <property type="entry name" value="Formin_Homology_Diaphanous_sf"/>
</dbReference>
<comment type="similarity">
    <text evidence="2 7">Belongs to the NST1 family.</text>
</comment>
<evidence type="ECO:0000256" key="3">
    <source>
        <dbReference type="ARBA" id="ARBA00020733"/>
    </source>
</evidence>
<feature type="region of interest" description="Disordered" evidence="8">
    <location>
        <begin position="913"/>
        <end position="1067"/>
    </location>
</feature>
<feature type="compositionally biased region" description="Pro residues" evidence="8">
    <location>
        <begin position="165"/>
        <end position="177"/>
    </location>
</feature>
<dbReference type="OrthoDB" id="21629at2759"/>
<feature type="compositionally biased region" description="Pro residues" evidence="8">
    <location>
        <begin position="837"/>
        <end position="848"/>
    </location>
</feature>
<evidence type="ECO:0000256" key="2">
    <source>
        <dbReference type="ARBA" id="ARBA00007112"/>
    </source>
</evidence>
<feature type="compositionally biased region" description="Low complexity" evidence="8">
    <location>
        <begin position="771"/>
        <end position="793"/>
    </location>
</feature>
<keyword evidence="4 7" id="KW-0963">Cytoplasm</keyword>
<feature type="compositionally biased region" description="Acidic residues" evidence="8">
    <location>
        <begin position="100"/>
        <end position="121"/>
    </location>
</feature>
<reference evidence="9 10" key="1">
    <citation type="submission" date="2017-03" db="EMBL/GenBank/DDBJ databases">
        <title>Genomes of endolithic fungi from Antarctica.</title>
        <authorList>
            <person name="Coleine C."/>
            <person name="Masonjones S."/>
            <person name="Stajich J.E."/>
        </authorList>
    </citation>
    <scope>NUCLEOTIDE SEQUENCE [LARGE SCALE GENOMIC DNA]</scope>
    <source>
        <strain evidence="9 10">CCFEE 5184</strain>
    </source>
</reference>
<comment type="subcellular location">
    <subcellularLocation>
        <location evidence="1 7">Cytoplasm</location>
    </subcellularLocation>
</comment>
<evidence type="ECO:0000256" key="7">
    <source>
        <dbReference type="RuleBase" id="RU049441"/>
    </source>
</evidence>
<organism evidence="9 10">
    <name type="scientific">Friedmanniomyces simplex</name>
    <dbReference type="NCBI Taxonomy" id="329884"/>
    <lineage>
        <taxon>Eukaryota</taxon>
        <taxon>Fungi</taxon>
        <taxon>Dikarya</taxon>
        <taxon>Ascomycota</taxon>
        <taxon>Pezizomycotina</taxon>
        <taxon>Dothideomycetes</taxon>
        <taxon>Dothideomycetidae</taxon>
        <taxon>Mycosphaerellales</taxon>
        <taxon>Teratosphaeriaceae</taxon>
        <taxon>Friedmanniomyces</taxon>
    </lineage>
</organism>
<feature type="compositionally biased region" description="Acidic residues" evidence="8">
    <location>
        <begin position="317"/>
        <end position="341"/>
    </location>
</feature>
<feature type="compositionally biased region" description="Low complexity" evidence="8">
    <location>
        <begin position="702"/>
        <end position="717"/>
    </location>
</feature>
<dbReference type="Proteomes" id="UP000309340">
    <property type="component" value="Unassembled WGS sequence"/>
</dbReference>
<gene>
    <name evidence="9" type="ORF">B0A55_06311</name>
</gene>
<feature type="compositionally biased region" description="Basic and acidic residues" evidence="8">
    <location>
        <begin position="532"/>
        <end position="554"/>
    </location>
</feature>
<comment type="caution">
    <text evidence="9">The sequence shown here is derived from an EMBL/GenBank/DDBJ whole genome shotgun (WGS) entry which is preliminary data.</text>
</comment>
<dbReference type="GO" id="GO:0005737">
    <property type="term" value="C:cytoplasm"/>
    <property type="evidence" value="ECO:0007669"/>
    <property type="project" value="UniProtKB-SubCell"/>
</dbReference>
<accession>A0A4U0XEW1</accession>
<feature type="region of interest" description="Disordered" evidence="8">
    <location>
        <begin position="407"/>
        <end position="495"/>
    </location>
</feature>
<feature type="compositionally biased region" description="Polar residues" evidence="8">
    <location>
        <begin position="1"/>
        <end position="12"/>
    </location>
</feature>
<feature type="region of interest" description="Disordered" evidence="8">
    <location>
        <begin position="1202"/>
        <end position="1228"/>
    </location>
</feature>
<feature type="compositionally biased region" description="Acidic residues" evidence="8">
    <location>
        <begin position="444"/>
        <end position="468"/>
    </location>
</feature>
<dbReference type="PANTHER" id="PTHR45691:SF6">
    <property type="entry name" value="PROTEIN DIAPHANOUS"/>
    <property type="match status" value="1"/>
</dbReference>
<feature type="compositionally biased region" description="Basic residues" evidence="8">
    <location>
        <begin position="72"/>
        <end position="82"/>
    </location>
</feature>
<dbReference type="STRING" id="329884.A0A4U0XEW1"/>
<name>A0A4U0XEW1_9PEZI</name>
<dbReference type="InterPro" id="IPR025279">
    <property type="entry name" value="NST1"/>
</dbReference>
<feature type="region of interest" description="Disordered" evidence="8">
    <location>
        <begin position="1242"/>
        <end position="1271"/>
    </location>
</feature>
<feature type="region of interest" description="Disordered" evidence="8">
    <location>
        <begin position="275"/>
        <end position="348"/>
    </location>
</feature>
<feature type="compositionally biased region" description="Gly residues" evidence="8">
    <location>
        <begin position="1051"/>
        <end position="1066"/>
    </location>
</feature>
<evidence type="ECO:0000313" key="9">
    <source>
        <dbReference type="EMBL" id="TKA74577.1"/>
    </source>
</evidence>
<feature type="compositionally biased region" description="Basic and acidic residues" evidence="8">
    <location>
        <begin position="566"/>
        <end position="701"/>
    </location>
</feature>
<proteinExistence type="inferred from homology"/>
<keyword evidence="5 7" id="KW-0346">Stress response</keyword>
<feature type="compositionally biased region" description="Low complexity" evidence="8">
    <location>
        <begin position="32"/>
        <end position="53"/>
    </location>
</feature>
<evidence type="ECO:0000313" key="10">
    <source>
        <dbReference type="Proteomes" id="UP000309340"/>
    </source>
</evidence>
<evidence type="ECO:0000256" key="6">
    <source>
        <dbReference type="ARBA" id="ARBA00023054"/>
    </source>
</evidence>
<evidence type="ECO:0000256" key="5">
    <source>
        <dbReference type="ARBA" id="ARBA00023016"/>
    </source>
</evidence>
<comment type="function">
    <text evidence="7">May act as a negative regulator of salt tolerance.</text>
</comment>
<feature type="compositionally biased region" description="Polar residues" evidence="8">
    <location>
        <begin position="812"/>
        <end position="826"/>
    </location>
</feature>